<organism evidence="3 4">
    <name type="scientific">Micromonospora zhanjiangensis</name>
    <dbReference type="NCBI Taxonomy" id="1522057"/>
    <lineage>
        <taxon>Bacteria</taxon>
        <taxon>Bacillati</taxon>
        <taxon>Actinomycetota</taxon>
        <taxon>Actinomycetes</taxon>
        <taxon>Micromonosporales</taxon>
        <taxon>Micromonosporaceae</taxon>
        <taxon>Micromonospora</taxon>
    </lineage>
</organism>
<dbReference type="PANTHER" id="PTHR43003">
    <property type="entry name" value="DNA-3-METHYLADENINE GLYCOSYLASE"/>
    <property type="match status" value="1"/>
</dbReference>
<keyword evidence="4" id="KW-1185">Reference proteome</keyword>
<comment type="caution">
    <text evidence="3">The sequence shown here is derived from an EMBL/GenBank/DDBJ whole genome shotgun (WGS) entry which is preliminary data.</text>
</comment>
<accession>A0ABV8KMF9</accession>
<keyword evidence="2" id="KW-0234">DNA repair</keyword>
<sequence length="267" mass="29209">MKFDLLLTDHPSWRPSGGGFRRVLSVDSGTAWLVEVREGRPTWTLLDGVAPPPSPDVFATSRSSGRRASPIAAPLAQLGRVGRLRNPSLWDALATAIVRQVIRAAQARLLYRNFCDAYGPRIALSDHTDIRSFPSPADVIALSDGDFTQCGMAFKRRPLRHAAEAFLDRGETWSQLSPSVLVKELQTIPGVGPWSAGAAVADWSNDWSLYPYGDLAVRTWARHAAPDHPWPADEAAFARMWRQVTGDHLASLTLLTLAWAGRHGGSV</sequence>
<protein>
    <recommendedName>
        <fullName evidence="5">DNA-3-methyladenine glycosylase II</fullName>
    </recommendedName>
</protein>
<dbReference type="InterPro" id="IPR051912">
    <property type="entry name" value="Alkylbase_DNA_Glycosylase/TA"/>
</dbReference>
<evidence type="ECO:0000313" key="4">
    <source>
        <dbReference type="Proteomes" id="UP001595868"/>
    </source>
</evidence>
<dbReference type="EMBL" id="JBHSBN010000009">
    <property type="protein sequence ID" value="MFC4107305.1"/>
    <property type="molecule type" value="Genomic_DNA"/>
</dbReference>
<evidence type="ECO:0008006" key="5">
    <source>
        <dbReference type="Google" id="ProtNLM"/>
    </source>
</evidence>
<reference evidence="4" key="1">
    <citation type="journal article" date="2019" name="Int. J. Syst. Evol. Microbiol.">
        <title>The Global Catalogue of Microorganisms (GCM) 10K type strain sequencing project: providing services to taxonomists for standard genome sequencing and annotation.</title>
        <authorList>
            <consortium name="The Broad Institute Genomics Platform"/>
            <consortium name="The Broad Institute Genome Sequencing Center for Infectious Disease"/>
            <person name="Wu L."/>
            <person name="Ma J."/>
        </authorList>
    </citation>
    <scope>NUCLEOTIDE SEQUENCE [LARGE SCALE GENOMIC DNA]</scope>
    <source>
        <strain evidence="4">2902at01</strain>
    </source>
</reference>
<dbReference type="RefSeq" id="WP_377546064.1">
    <property type="nucleotide sequence ID" value="NZ_JBHSBN010000009.1"/>
</dbReference>
<proteinExistence type="predicted"/>
<dbReference type="Proteomes" id="UP001595868">
    <property type="component" value="Unassembled WGS sequence"/>
</dbReference>
<gene>
    <name evidence="3" type="ORF">ACFOX0_15410</name>
</gene>
<evidence type="ECO:0000256" key="1">
    <source>
        <dbReference type="ARBA" id="ARBA00022763"/>
    </source>
</evidence>
<evidence type="ECO:0000313" key="3">
    <source>
        <dbReference type="EMBL" id="MFC4107305.1"/>
    </source>
</evidence>
<evidence type="ECO:0000256" key="2">
    <source>
        <dbReference type="ARBA" id="ARBA00023204"/>
    </source>
</evidence>
<dbReference type="InterPro" id="IPR011257">
    <property type="entry name" value="DNA_glycosylase"/>
</dbReference>
<keyword evidence="1" id="KW-0227">DNA damage</keyword>
<dbReference type="PANTHER" id="PTHR43003:SF5">
    <property type="entry name" value="DNA-3-METHYLADENINE GLYCOSYLASE"/>
    <property type="match status" value="1"/>
</dbReference>
<dbReference type="Gene3D" id="1.10.340.30">
    <property type="entry name" value="Hypothetical protein, domain 2"/>
    <property type="match status" value="1"/>
</dbReference>
<name>A0ABV8KMF9_9ACTN</name>
<dbReference type="SUPFAM" id="SSF48150">
    <property type="entry name" value="DNA-glycosylase"/>
    <property type="match status" value="1"/>
</dbReference>